<dbReference type="Proteomes" id="UP001341840">
    <property type="component" value="Unassembled WGS sequence"/>
</dbReference>
<evidence type="ECO:0000313" key="4">
    <source>
        <dbReference type="Proteomes" id="UP001341840"/>
    </source>
</evidence>
<accession>A0ABU6X7W3</accession>
<evidence type="ECO:0000256" key="1">
    <source>
        <dbReference type="SAM" id="Coils"/>
    </source>
</evidence>
<feature type="coiled-coil region" evidence="1">
    <location>
        <begin position="244"/>
        <end position="271"/>
    </location>
</feature>
<reference evidence="3 4" key="1">
    <citation type="journal article" date="2023" name="Plants (Basel)">
        <title>Bridging the Gap: Combining Genomics and Transcriptomics Approaches to Understand Stylosanthes scabra, an Orphan Legume from the Brazilian Caatinga.</title>
        <authorList>
            <person name="Ferreira-Neto J.R.C."/>
            <person name="da Silva M.D."/>
            <person name="Binneck E."/>
            <person name="de Melo N.F."/>
            <person name="da Silva R.H."/>
            <person name="de Melo A.L.T.M."/>
            <person name="Pandolfi V."/>
            <person name="Bustamante F.O."/>
            <person name="Brasileiro-Vidal A.C."/>
            <person name="Benko-Iseppon A.M."/>
        </authorList>
    </citation>
    <scope>NUCLEOTIDE SEQUENCE [LARGE SCALE GENOMIC DNA]</scope>
    <source>
        <tissue evidence="3">Leaves</tissue>
    </source>
</reference>
<proteinExistence type="predicted"/>
<evidence type="ECO:0000256" key="2">
    <source>
        <dbReference type="SAM" id="MobiDB-lite"/>
    </source>
</evidence>
<feature type="coiled-coil region" evidence="1">
    <location>
        <begin position="188"/>
        <end position="215"/>
    </location>
</feature>
<gene>
    <name evidence="3" type="ORF">PIB30_024138</name>
</gene>
<name>A0ABU6X7W3_9FABA</name>
<keyword evidence="4" id="KW-1185">Reference proteome</keyword>
<feature type="region of interest" description="Disordered" evidence="2">
    <location>
        <begin position="92"/>
        <end position="112"/>
    </location>
</feature>
<organism evidence="3 4">
    <name type="scientific">Stylosanthes scabra</name>
    <dbReference type="NCBI Taxonomy" id="79078"/>
    <lineage>
        <taxon>Eukaryota</taxon>
        <taxon>Viridiplantae</taxon>
        <taxon>Streptophyta</taxon>
        <taxon>Embryophyta</taxon>
        <taxon>Tracheophyta</taxon>
        <taxon>Spermatophyta</taxon>
        <taxon>Magnoliopsida</taxon>
        <taxon>eudicotyledons</taxon>
        <taxon>Gunneridae</taxon>
        <taxon>Pentapetalae</taxon>
        <taxon>rosids</taxon>
        <taxon>fabids</taxon>
        <taxon>Fabales</taxon>
        <taxon>Fabaceae</taxon>
        <taxon>Papilionoideae</taxon>
        <taxon>50 kb inversion clade</taxon>
        <taxon>dalbergioids sensu lato</taxon>
        <taxon>Dalbergieae</taxon>
        <taxon>Pterocarpus clade</taxon>
        <taxon>Stylosanthes</taxon>
    </lineage>
</organism>
<feature type="region of interest" description="Disordered" evidence="2">
    <location>
        <begin position="1"/>
        <end position="47"/>
    </location>
</feature>
<feature type="compositionally biased region" description="Basic and acidic residues" evidence="2">
    <location>
        <begin position="8"/>
        <end position="26"/>
    </location>
</feature>
<comment type="caution">
    <text evidence="3">The sequence shown here is derived from an EMBL/GenBank/DDBJ whole genome shotgun (WGS) entry which is preliminary data.</text>
</comment>
<evidence type="ECO:0000313" key="3">
    <source>
        <dbReference type="EMBL" id="MED6193957.1"/>
    </source>
</evidence>
<dbReference type="EMBL" id="JASCZI010211534">
    <property type="protein sequence ID" value="MED6193957.1"/>
    <property type="molecule type" value="Genomic_DNA"/>
</dbReference>
<keyword evidence="1" id="KW-0175">Coiled coil</keyword>
<sequence length="284" mass="31424">MVSGNKSPEQERTRGKTVSESRKRSLQDSSRGKKALKIGGPSNIPSTTRVLRSRQVETIFTNREFSPVEVDEKDEAIQDTVNRVFSSGREIVLGGGSSSKKPAEPGTSGNANPMHVGLKKVAAKIISFMDLRLEDLAENDLFKVELIVATSALDETLPIQIRVLEGWKLVCAKAVDCSDCISKVKPVIEEGKKSEQEMLLKIENLEKELAVAKAGFAKIRSTNDRLTTRLERYESINASMVLTLERTDLELKEARKAYAAAEKDVEALDKKRTMLKSSLLEIMS</sequence>
<protein>
    <submittedName>
        <fullName evidence="3">Uncharacterized protein</fullName>
    </submittedName>
</protein>